<accession>A0A510IEV0</accession>
<dbReference type="AlphaFoldDB" id="A0A510IEV0"/>
<name>A0A510IEV0_9VIBR</name>
<organism evidence="1 2">
    <name type="scientific">Vibrio rotiferianus</name>
    <dbReference type="NCBI Taxonomy" id="190895"/>
    <lineage>
        <taxon>Bacteria</taxon>
        <taxon>Pseudomonadati</taxon>
        <taxon>Pseudomonadota</taxon>
        <taxon>Gammaproteobacteria</taxon>
        <taxon>Vibrionales</taxon>
        <taxon>Vibrionaceae</taxon>
        <taxon>Vibrio</taxon>
    </lineage>
</organism>
<geneLocation type="plasmid" evidence="2">
    <name>pam7 dna</name>
</geneLocation>
<keyword evidence="1" id="KW-0614">Plasmid</keyword>
<dbReference type="RefSeq" id="WP_172622618.1">
    <property type="nucleotide sequence ID" value="NZ_AP019800.1"/>
</dbReference>
<reference evidence="2" key="1">
    <citation type="submission" date="2019-07" db="EMBL/GenBank/DDBJ databases">
        <title>Complete Genome Sequences of Vibrion rotiferianus strain AM7.</title>
        <authorList>
            <person name="Miyazaki K."/>
            <person name="Wiseschart A."/>
            <person name="Pootanakit K."/>
            <person name="Ishimori K."/>
            <person name="Kitahara K."/>
        </authorList>
    </citation>
    <scope>NUCLEOTIDE SEQUENCE [LARGE SCALE GENOMIC DNA]</scope>
    <source>
        <strain evidence="2">AM7</strain>
        <plasmid evidence="2">pam7 dna</plasmid>
    </source>
</reference>
<dbReference type="EMBL" id="AP019800">
    <property type="protein sequence ID" value="BBL92314.1"/>
    <property type="molecule type" value="Genomic_DNA"/>
</dbReference>
<proteinExistence type="predicted"/>
<sequence length="57" mass="6562">MKLSPLDIEYIYLTDNEQLLAEELAFKLEELEPALEEFGVYPNPSVGEPVYPMYLPV</sequence>
<evidence type="ECO:0000313" key="1">
    <source>
        <dbReference type="EMBL" id="BBL92314.1"/>
    </source>
</evidence>
<evidence type="ECO:0000313" key="2">
    <source>
        <dbReference type="Proteomes" id="UP000315115"/>
    </source>
</evidence>
<gene>
    <name evidence="1" type="ORF">VroAM7_49670</name>
</gene>
<dbReference type="Proteomes" id="UP000315115">
    <property type="component" value="Plasmid pAM7"/>
</dbReference>
<protein>
    <submittedName>
        <fullName evidence="1">Uncharacterized protein</fullName>
    </submittedName>
</protein>